<dbReference type="GO" id="GO:0006053">
    <property type="term" value="P:N-acetylmannosamine catabolic process"/>
    <property type="evidence" value="ECO:0007669"/>
    <property type="project" value="TreeGrafter"/>
</dbReference>
<dbReference type="RefSeq" id="WP_183396966.1">
    <property type="nucleotide sequence ID" value="NZ_JACIDS010000001.1"/>
</dbReference>
<dbReference type="EC" id="5.1.3.9" evidence="12"/>
<evidence type="ECO:0000313" key="14">
    <source>
        <dbReference type="Proteomes" id="UP000553963"/>
    </source>
</evidence>
<reference evidence="13 14" key="1">
    <citation type="submission" date="2020-08" db="EMBL/GenBank/DDBJ databases">
        <title>Genomic Encyclopedia of Type Strains, Phase IV (KMG-IV): sequencing the most valuable type-strain genomes for metagenomic binning, comparative biology and taxonomic classification.</title>
        <authorList>
            <person name="Goeker M."/>
        </authorList>
    </citation>
    <scope>NUCLEOTIDE SEQUENCE [LARGE SCALE GENOMIC DNA]</scope>
    <source>
        <strain evidence="13 14">DSM 25966</strain>
    </source>
</reference>
<evidence type="ECO:0000256" key="12">
    <source>
        <dbReference type="HAMAP-Rule" id="MF_01235"/>
    </source>
</evidence>
<evidence type="ECO:0000256" key="1">
    <source>
        <dbReference type="ARBA" id="ARBA00000056"/>
    </source>
</evidence>
<dbReference type="Pfam" id="PF04131">
    <property type="entry name" value="NanE"/>
    <property type="match status" value="1"/>
</dbReference>
<dbReference type="PANTHER" id="PTHR36204:SF1">
    <property type="entry name" value="N-ACETYLMANNOSAMINE-6-PHOSPHATE 2-EPIMERASE-RELATED"/>
    <property type="match status" value="1"/>
</dbReference>
<dbReference type="InterPro" id="IPR011060">
    <property type="entry name" value="RibuloseP-bd_barrel"/>
</dbReference>
<keyword evidence="5 12" id="KW-0413">Isomerase</keyword>
<protein>
    <recommendedName>
        <fullName evidence="12">Putative N-acetylmannosamine-6-phosphate 2-epimerase</fullName>
        <ecNumber evidence="12">5.1.3.9</ecNumber>
    </recommendedName>
    <alternativeName>
        <fullName evidence="12">ManNAc-6-P epimerase</fullName>
    </alternativeName>
</protein>
<evidence type="ECO:0000256" key="3">
    <source>
        <dbReference type="ARBA" id="ARBA00005081"/>
    </source>
</evidence>
<comment type="function">
    <text evidence="8">Catalyzes the phosphorylation of N-acetylmannosamine (ManNAc) to ManNAc-6-P.</text>
</comment>
<comment type="similarity">
    <text evidence="11">In the C-terminal section; belongs to the ROK (NagC/XylR) family. NanK subfamily.</text>
</comment>
<evidence type="ECO:0000256" key="4">
    <source>
        <dbReference type="ARBA" id="ARBA00022777"/>
    </source>
</evidence>
<dbReference type="GO" id="GO:0019262">
    <property type="term" value="P:N-acetylneuraminate catabolic process"/>
    <property type="evidence" value="ECO:0007669"/>
    <property type="project" value="UniProtKB-UniRule"/>
</dbReference>
<proteinExistence type="inferred from homology"/>
<dbReference type="GO" id="GO:0005829">
    <property type="term" value="C:cytosol"/>
    <property type="evidence" value="ECO:0007669"/>
    <property type="project" value="TreeGrafter"/>
</dbReference>
<evidence type="ECO:0000256" key="8">
    <source>
        <dbReference type="ARBA" id="ARBA00053450"/>
    </source>
</evidence>
<evidence type="ECO:0000256" key="5">
    <source>
        <dbReference type="ARBA" id="ARBA00023235"/>
    </source>
</evidence>
<evidence type="ECO:0000256" key="2">
    <source>
        <dbReference type="ARBA" id="ARBA00002147"/>
    </source>
</evidence>
<dbReference type="FunFam" id="3.20.20.70:FF:000035">
    <property type="entry name" value="Putative N-acetylmannosamine-6-phosphate 2-epimerase"/>
    <property type="match status" value="1"/>
</dbReference>
<organism evidence="13 14">
    <name type="scientific">Kaistia hirudinis</name>
    <dbReference type="NCBI Taxonomy" id="1293440"/>
    <lineage>
        <taxon>Bacteria</taxon>
        <taxon>Pseudomonadati</taxon>
        <taxon>Pseudomonadota</taxon>
        <taxon>Alphaproteobacteria</taxon>
        <taxon>Hyphomicrobiales</taxon>
        <taxon>Kaistiaceae</taxon>
        <taxon>Kaistia</taxon>
    </lineage>
</organism>
<evidence type="ECO:0000256" key="6">
    <source>
        <dbReference type="ARBA" id="ARBA00023277"/>
    </source>
</evidence>
<evidence type="ECO:0000256" key="11">
    <source>
        <dbReference type="ARBA" id="ARBA00061385"/>
    </source>
</evidence>
<comment type="function">
    <text evidence="2 12">Converts N-acetylmannosamine-6-phosphate (ManNAc-6-P) to N-acetylglucosamine-6-phosphate (GlcNAc-6-P).</text>
</comment>
<dbReference type="EMBL" id="JACIDS010000001">
    <property type="protein sequence ID" value="MBB3929296.1"/>
    <property type="molecule type" value="Genomic_DNA"/>
</dbReference>
<comment type="similarity">
    <text evidence="10">In the N-terminal section; belongs to the NanE family.</text>
</comment>
<dbReference type="UniPathway" id="UPA00629">
    <property type="reaction ID" value="UER00682"/>
</dbReference>
<comment type="pathway">
    <text evidence="3 12">Amino-sugar metabolism; N-acetylneuraminate degradation; D-fructose 6-phosphate from N-acetylneuraminate: step 3/5.</text>
</comment>
<dbReference type="Pfam" id="PF00480">
    <property type="entry name" value="ROK"/>
    <property type="match status" value="1"/>
</dbReference>
<evidence type="ECO:0000313" key="13">
    <source>
        <dbReference type="EMBL" id="MBB3929296.1"/>
    </source>
</evidence>
<dbReference type="HAMAP" id="MF_01235">
    <property type="entry name" value="ManNAc6P_epimer"/>
    <property type="match status" value="1"/>
</dbReference>
<dbReference type="Proteomes" id="UP000553963">
    <property type="component" value="Unassembled WGS sequence"/>
</dbReference>
<dbReference type="InterPro" id="IPR007260">
    <property type="entry name" value="NanE"/>
</dbReference>
<dbReference type="CDD" id="cd04729">
    <property type="entry name" value="NanE"/>
    <property type="match status" value="1"/>
</dbReference>
<comment type="caution">
    <text evidence="13">The sequence shown here is derived from an EMBL/GenBank/DDBJ whole genome shotgun (WGS) entry which is preliminary data.</text>
</comment>
<dbReference type="InterPro" id="IPR013785">
    <property type="entry name" value="Aldolase_TIM"/>
</dbReference>
<dbReference type="InterPro" id="IPR043129">
    <property type="entry name" value="ATPase_NBD"/>
</dbReference>
<comment type="catalytic activity">
    <reaction evidence="1 12">
        <text>an N-acyl-D-glucosamine 6-phosphate = an N-acyl-D-mannosamine 6-phosphate</text>
        <dbReference type="Rhea" id="RHEA:23932"/>
        <dbReference type="ChEBI" id="CHEBI:57599"/>
        <dbReference type="ChEBI" id="CHEBI:57666"/>
        <dbReference type="EC" id="5.1.3.9"/>
    </reaction>
</comment>
<dbReference type="Gene3D" id="3.30.420.40">
    <property type="match status" value="2"/>
</dbReference>
<dbReference type="InterPro" id="IPR000600">
    <property type="entry name" value="ROK"/>
</dbReference>
<gene>
    <name evidence="12" type="primary">nanE</name>
    <name evidence="13" type="ORF">GGR25_000315</name>
</gene>
<comment type="pathway">
    <text evidence="9">Amino-sugar metabolism; N-acetylneuraminate degradation; D-fructose 6-phosphate from N-acetylneuraminate: step 2/5.</text>
</comment>
<comment type="similarity">
    <text evidence="12">Belongs to the NanE family.</text>
</comment>
<keyword evidence="14" id="KW-1185">Reference proteome</keyword>
<evidence type="ECO:0000256" key="9">
    <source>
        <dbReference type="ARBA" id="ARBA00060606"/>
    </source>
</evidence>
<keyword evidence="6 12" id="KW-0119">Carbohydrate metabolism</keyword>
<dbReference type="NCBIfam" id="NF002231">
    <property type="entry name" value="PRK01130.1"/>
    <property type="match status" value="1"/>
</dbReference>
<dbReference type="GO" id="GO:0047465">
    <property type="term" value="F:N-acylglucosamine-6-phosphate 2-epimerase activity"/>
    <property type="evidence" value="ECO:0007669"/>
    <property type="project" value="UniProtKB-EC"/>
</dbReference>
<sequence>MQACLQRFASSLIVSCQPVPGGPLDHPESVVGFALAALASGAKGLRIEGVANLRAVRTATDAPIIGLIKRDMDTSPVRITPLVEDVIALAEAGADIIAFDATDRVRPVPAAELCALVHAHGKLAMADISTIEEARAAIAFGVDLVGTTMSGYTGGPEPTEPDFDLLAAAVALGHPVIAEGRIRVPDQAAEAIRLGAHGVVVGSAITRPEHITTWFADAIEAVKAGEDETPTLAFDLGGSKTLVALVVGGRVIETRSEETLRGDGAEAWCDRVAALAEPWRGRYGAVGGCVTGVVDGGRWTALNPETLPVPAGFPLADALATRLGTEVALLNDAQAAAWGEYRYGGGVGRDLVFLTISTGIGGGVVLGGALRIGRSGVAGSAGLTRLRPSGDGGPIESVASGRAMAAAVKAVGIDADAPAIFLAAARGEAWAVGIIDRSADLVAGLIGNIQLLFDPDIVVIGGGVGLAEGYRERLELRLAGQPPLMRPELRAAMLGRNAGVIGVADHARRMSKSRGTKK</sequence>
<accession>A0A840ALE4</accession>
<dbReference type="PANTHER" id="PTHR36204">
    <property type="entry name" value="N-ACETYLMANNOSAMINE-6-PHOSPHATE 2-EPIMERASE-RELATED"/>
    <property type="match status" value="1"/>
</dbReference>
<dbReference type="AlphaFoldDB" id="A0A840ALE4"/>
<keyword evidence="13" id="KW-0808">Transferase</keyword>
<dbReference type="SUPFAM" id="SSF51366">
    <property type="entry name" value="Ribulose-phoshate binding barrel"/>
    <property type="match status" value="1"/>
</dbReference>
<evidence type="ECO:0000256" key="10">
    <source>
        <dbReference type="ARBA" id="ARBA00061354"/>
    </source>
</evidence>
<dbReference type="Gene3D" id="3.20.20.70">
    <property type="entry name" value="Aldolase class I"/>
    <property type="match status" value="1"/>
</dbReference>
<evidence type="ECO:0000256" key="7">
    <source>
        <dbReference type="ARBA" id="ARBA00050815"/>
    </source>
</evidence>
<keyword evidence="4 13" id="KW-0418">Kinase</keyword>
<comment type="catalytic activity">
    <reaction evidence="7">
        <text>an N-acyl-D-mannosamine + ATP = an N-acyl-D-mannosamine 6-phosphate + ADP + H(+)</text>
        <dbReference type="Rhea" id="RHEA:23832"/>
        <dbReference type="ChEBI" id="CHEBI:15378"/>
        <dbReference type="ChEBI" id="CHEBI:16062"/>
        <dbReference type="ChEBI" id="CHEBI:30616"/>
        <dbReference type="ChEBI" id="CHEBI:57666"/>
        <dbReference type="ChEBI" id="CHEBI:456216"/>
        <dbReference type="EC" id="2.7.1.60"/>
    </reaction>
</comment>
<dbReference type="GO" id="GO:0009384">
    <property type="term" value="F:N-acylmannosamine kinase activity"/>
    <property type="evidence" value="ECO:0007669"/>
    <property type="project" value="UniProtKB-EC"/>
</dbReference>
<name>A0A840ALE4_9HYPH</name>
<dbReference type="SUPFAM" id="SSF53067">
    <property type="entry name" value="Actin-like ATPase domain"/>
    <property type="match status" value="1"/>
</dbReference>